<dbReference type="RefSeq" id="WP_309956991.1">
    <property type="nucleotide sequence ID" value="NZ_CP136414.1"/>
</dbReference>
<dbReference type="InterPro" id="IPR016181">
    <property type="entry name" value="Acyl_CoA_acyltransferase"/>
</dbReference>
<dbReference type="EMBL" id="JAVDUJ010000001">
    <property type="protein sequence ID" value="MDR6939925.1"/>
    <property type="molecule type" value="Genomic_DNA"/>
</dbReference>
<dbReference type="Gene3D" id="3.40.630.30">
    <property type="match status" value="1"/>
</dbReference>
<proteinExistence type="predicted"/>
<sequence length="191" mass="21786">MEKMNFQKLTKIPSQELRAQILKIWQENTEAGAALGAKPGDPQSHYAELCAAHEEAMRNGKGILVVMSDPKRADELVGFAWWIIGIPEGKPAHIATIKRMQIKPSRHGEKLGRLLLDYLHSPEVIGMLPQEVEFLHLQFRAGEGLGNLYAQYGYQLNVRWDLIQRKEHGEYYGWLEMIRTRNGAALPEISW</sequence>
<dbReference type="Proteomes" id="UP001266099">
    <property type="component" value="Unassembled WGS sequence"/>
</dbReference>
<evidence type="ECO:0000313" key="1">
    <source>
        <dbReference type="EMBL" id="MDR6939925.1"/>
    </source>
</evidence>
<gene>
    <name evidence="1" type="ORF">J2S36_001468</name>
</gene>
<reference evidence="1 2" key="1">
    <citation type="submission" date="2023-07" db="EMBL/GenBank/DDBJ databases">
        <title>Sequencing the genomes of 1000 actinobacteria strains.</title>
        <authorList>
            <person name="Klenk H.-P."/>
        </authorList>
    </citation>
    <scope>NUCLEOTIDE SEQUENCE [LARGE SCALE GENOMIC DNA]</scope>
    <source>
        <strain evidence="1 2">DSM 15539</strain>
    </source>
</reference>
<accession>A0ABU1T3F0</accession>
<evidence type="ECO:0000313" key="2">
    <source>
        <dbReference type="Proteomes" id="UP001266099"/>
    </source>
</evidence>
<organism evidence="1 2">
    <name type="scientific">Arcanobacterium hippocoleae</name>
    <dbReference type="NCBI Taxonomy" id="149017"/>
    <lineage>
        <taxon>Bacteria</taxon>
        <taxon>Bacillati</taxon>
        <taxon>Actinomycetota</taxon>
        <taxon>Actinomycetes</taxon>
        <taxon>Actinomycetales</taxon>
        <taxon>Actinomycetaceae</taxon>
        <taxon>Arcanobacterium</taxon>
    </lineage>
</organism>
<dbReference type="SUPFAM" id="SSF55729">
    <property type="entry name" value="Acyl-CoA N-acyltransferases (Nat)"/>
    <property type="match status" value="1"/>
</dbReference>
<comment type="caution">
    <text evidence="1">The sequence shown here is derived from an EMBL/GenBank/DDBJ whole genome shotgun (WGS) entry which is preliminary data.</text>
</comment>
<protein>
    <submittedName>
        <fullName evidence="1">GNAT superfamily N-acetyltransferase</fullName>
    </submittedName>
</protein>
<name>A0ABU1T3F0_9ACTO</name>
<keyword evidence="2" id="KW-1185">Reference proteome</keyword>